<dbReference type="Pfam" id="PF07883">
    <property type="entry name" value="Cupin_2"/>
    <property type="match status" value="1"/>
</dbReference>
<name>A0A6N6N937_9BACT</name>
<evidence type="ECO:0000313" key="4">
    <source>
        <dbReference type="Proteomes" id="UP000438699"/>
    </source>
</evidence>
<dbReference type="SUPFAM" id="SSF51182">
    <property type="entry name" value="RmlC-like cupins"/>
    <property type="match status" value="1"/>
</dbReference>
<keyword evidence="1" id="KW-0479">Metal-binding</keyword>
<sequence>MKVIHYTDVAAQDLPVAGPGVSGRVVIGKADDDVNFCMRVIELQPGAQIPMHTHPWEHQQFYYSGTGTIDKGGEKMDVGPGSVVYVAPDEEHHLVNTGDEPLVLVCLVPKTAPEI</sequence>
<dbReference type="InterPro" id="IPR051610">
    <property type="entry name" value="GPI/OXD"/>
</dbReference>
<dbReference type="OrthoDB" id="9791297at2"/>
<dbReference type="Proteomes" id="UP000438699">
    <property type="component" value="Unassembled WGS sequence"/>
</dbReference>
<evidence type="ECO:0000313" key="3">
    <source>
        <dbReference type="EMBL" id="KAB1443397.1"/>
    </source>
</evidence>
<dbReference type="InterPro" id="IPR014710">
    <property type="entry name" value="RmlC-like_jellyroll"/>
</dbReference>
<dbReference type="AlphaFoldDB" id="A0A6N6N937"/>
<dbReference type="PANTHER" id="PTHR35848">
    <property type="entry name" value="OXALATE-BINDING PROTEIN"/>
    <property type="match status" value="1"/>
</dbReference>
<accession>A0A6N6N937</accession>
<dbReference type="CDD" id="cd02222">
    <property type="entry name" value="cupin_TM1459-like"/>
    <property type="match status" value="1"/>
</dbReference>
<organism evidence="3 4">
    <name type="scientific">Pseudodesulfovibrio senegalensis</name>
    <dbReference type="NCBI Taxonomy" id="1721087"/>
    <lineage>
        <taxon>Bacteria</taxon>
        <taxon>Pseudomonadati</taxon>
        <taxon>Thermodesulfobacteriota</taxon>
        <taxon>Desulfovibrionia</taxon>
        <taxon>Desulfovibrionales</taxon>
        <taxon>Desulfovibrionaceae</taxon>
    </lineage>
</organism>
<dbReference type="Gene3D" id="2.60.120.10">
    <property type="entry name" value="Jelly Rolls"/>
    <property type="match status" value="1"/>
</dbReference>
<dbReference type="EMBL" id="WAIE01000001">
    <property type="protein sequence ID" value="KAB1443397.1"/>
    <property type="molecule type" value="Genomic_DNA"/>
</dbReference>
<dbReference type="RefSeq" id="WP_151149768.1">
    <property type="nucleotide sequence ID" value="NZ_WAIE01000001.1"/>
</dbReference>
<reference evidence="3 4" key="1">
    <citation type="journal article" date="2017" name="Int. J. Syst. Evol. Microbiol.">
        <title>Desulfovibrio senegalensis sp. nov., a mesophilic sulfate reducer isolated from marine sediment.</title>
        <authorList>
            <person name="Thioye A."/>
            <person name="Gam Z.B.A."/>
            <person name="Mbengue M."/>
            <person name="Cayol J.L."/>
            <person name="Joseph-Bartoli M."/>
            <person name="Toure-Kane C."/>
            <person name="Labat M."/>
        </authorList>
    </citation>
    <scope>NUCLEOTIDE SEQUENCE [LARGE SCALE GENOMIC DNA]</scope>
    <source>
        <strain evidence="3 4">DSM 101509</strain>
    </source>
</reference>
<dbReference type="PANTHER" id="PTHR35848:SF6">
    <property type="entry name" value="CUPIN TYPE-2 DOMAIN-CONTAINING PROTEIN"/>
    <property type="match status" value="1"/>
</dbReference>
<proteinExistence type="predicted"/>
<dbReference type="InterPro" id="IPR013096">
    <property type="entry name" value="Cupin_2"/>
</dbReference>
<evidence type="ECO:0000256" key="1">
    <source>
        <dbReference type="ARBA" id="ARBA00022723"/>
    </source>
</evidence>
<dbReference type="InterPro" id="IPR011051">
    <property type="entry name" value="RmlC_Cupin_sf"/>
</dbReference>
<keyword evidence="4" id="KW-1185">Reference proteome</keyword>
<dbReference type="GO" id="GO:0046872">
    <property type="term" value="F:metal ion binding"/>
    <property type="evidence" value="ECO:0007669"/>
    <property type="project" value="UniProtKB-KW"/>
</dbReference>
<feature type="domain" description="Cupin type-2" evidence="2">
    <location>
        <begin position="40"/>
        <end position="107"/>
    </location>
</feature>
<gene>
    <name evidence="3" type="ORF">F8A88_03830</name>
</gene>
<evidence type="ECO:0000259" key="2">
    <source>
        <dbReference type="Pfam" id="PF07883"/>
    </source>
</evidence>
<comment type="caution">
    <text evidence="3">The sequence shown here is derived from an EMBL/GenBank/DDBJ whole genome shotgun (WGS) entry which is preliminary data.</text>
</comment>
<protein>
    <submittedName>
        <fullName evidence="3">Cupin domain-containing protein</fullName>
    </submittedName>
</protein>